<feature type="compositionally biased region" description="Polar residues" evidence="1">
    <location>
        <begin position="50"/>
        <end position="62"/>
    </location>
</feature>
<dbReference type="Proteomes" id="UP001286313">
    <property type="component" value="Unassembled WGS sequence"/>
</dbReference>
<keyword evidence="3" id="KW-1185">Reference proteome</keyword>
<sequence>MKKKYRQLRSESREEDGRGGGGGGGGGSGGGGGGEGLHATGGVDEVKDPNVNTESSSSISKGQEQQQQTQTKVMKVQQEEGDQQYYERMRKSPTDPFRPIKLKMIPRNIQLGRGAPLTTSANNGAGGFGHSSLSVGSSVPSRAVPHTAVVHSGGTHTLLRNSSPLPHHQQPPIPHHQQVHQQPPLPHHQQPPIPHHQQVHQQPPLPHQPLPHHQPPLTHQPASVMRCGRRCSSPQPPLLAGCVPFPPCTSTPRSAQTSPLNTPRSPRLTSSTSDPWSVIMPKNYRAHSVGGVIPPGEMDWLPAPSPCSRKSSWSSASTDNDYSPCW</sequence>
<feature type="compositionally biased region" description="Polar residues" evidence="1">
    <location>
        <begin position="154"/>
        <end position="163"/>
    </location>
</feature>
<proteinExistence type="predicted"/>
<feature type="compositionally biased region" description="Pro residues" evidence="1">
    <location>
        <begin position="203"/>
        <end position="214"/>
    </location>
</feature>
<feature type="region of interest" description="Disordered" evidence="1">
    <location>
        <begin position="303"/>
        <end position="326"/>
    </location>
</feature>
<feature type="compositionally biased region" description="Low complexity" evidence="1">
    <location>
        <begin position="262"/>
        <end position="273"/>
    </location>
</feature>
<feature type="compositionally biased region" description="Pro residues" evidence="1">
    <location>
        <begin position="183"/>
        <end position="194"/>
    </location>
</feature>
<comment type="caution">
    <text evidence="2">The sequence shown here is derived from an EMBL/GenBank/DDBJ whole genome shotgun (WGS) entry which is preliminary data.</text>
</comment>
<name>A0AAE1EN73_PETCI</name>
<dbReference type="EMBL" id="JAWQEG010005368">
    <property type="protein sequence ID" value="KAK3858254.1"/>
    <property type="molecule type" value="Genomic_DNA"/>
</dbReference>
<protein>
    <submittedName>
        <fullName evidence="2">Uncharacterized protein</fullName>
    </submittedName>
</protein>
<accession>A0AAE1EN73</accession>
<organism evidence="2 3">
    <name type="scientific">Petrolisthes cinctipes</name>
    <name type="common">Flat porcelain crab</name>
    <dbReference type="NCBI Taxonomy" id="88211"/>
    <lineage>
        <taxon>Eukaryota</taxon>
        <taxon>Metazoa</taxon>
        <taxon>Ecdysozoa</taxon>
        <taxon>Arthropoda</taxon>
        <taxon>Crustacea</taxon>
        <taxon>Multicrustacea</taxon>
        <taxon>Malacostraca</taxon>
        <taxon>Eumalacostraca</taxon>
        <taxon>Eucarida</taxon>
        <taxon>Decapoda</taxon>
        <taxon>Pleocyemata</taxon>
        <taxon>Anomura</taxon>
        <taxon>Galatheoidea</taxon>
        <taxon>Porcellanidae</taxon>
        <taxon>Petrolisthes</taxon>
    </lineage>
</organism>
<feature type="region of interest" description="Disordered" evidence="1">
    <location>
        <begin position="250"/>
        <end position="274"/>
    </location>
</feature>
<feature type="compositionally biased region" description="Basic and acidic residues" evidence="1">
    <location>
        <begin position="8"/>
        <end position="18"/>
    </location>
</feature>
<feature type="compositionally biased region" description="Polar residues" evidence="1">
    <location>
        <begin position="250"/>
        <end position="261"/>
    </location>
</feature>
<reference evidence="2" key="1">
    <citation type="submission" date="2023-10" db="EMBL/GenBank/DDBJ databases">
        <title>Genome assemblies of two species of porcelain crab, Petrolisthes cinctipes and Petrolisthes manimaculis (Anomura: Porcellanidae).</title>
        <authorList>
            <person name="Angst P."/>
        </authorList>
    </citation>
    <scope>NUCLEOTIDE SEQUENCE</scope>
    <source>
        <strain evidence="2">PB745_01</strain>
        <tissue evidence="2">Gill</tissue>
    </source>
</reference>
<gene>
    <name evidence="2" type="ORF">Pcinc_035550</name>
</gene>
<feature type="compositionally biased region" description="Low complexity" evidence="1">
    <location>
        <begin position="306"/>
        <end position="317"/>
    </location>
</feature>
<feature type="compositionally biased region" description="Low complexity" evidence="1">
    <location>
        <begin position="63"/>
        <end position="76"/>
    </location>
</feature>
<evidence type="ECO:0000313" key="3">
    <source>
        <dbReference type="Proteomes" id="UP001286313"/>
    </source>
</evidence>
<dbReference type="AlphaFoldDB" id="A0AAE1EN73"/>
<feature type="compositionally biased region" description="Gly residues" evidence="1">
    <location>
        <begin position="19"/>
        <end position="36"/>
    </location>
</feature>
<feature type="region of interest" description="Disordered" evidence="1">
    <location>
        <begin position="154"/>
        <end position="221"/>
    </location>
</feature>
<feature type="region of interest" description="Disordered" evidence="1">
    <location>
        <begin position="1"/>
        <end position="81"/>
    </location>
</feature>
<evidence type="ECO:0000313" key="2">
    <source>
        <dbReference type="EMBL" id="KAK3858254.1"/>
    </source>
</evidence>
<evidence type="ECO:0000256" key="1">
    <source>
        <dbReference type="SAM" id="MobiDB-lite"/>
    </source>
</evidence>